<comment type="subcellular location">
    <subcellularLocation>
        <location evidence="1">Endomembrane system</location>
    </subcellularLocation>
</comment>
<dbReference type="Proteomes" id="UP000269793">
    <property type="component" value="Chromosome III"/>
</dbReference>
<dbReference type="AlphaFoldDB" id="A0A3G2S5L6"/>
<dbReference type="InterPro" id="IPR026859">
    <property type="entry name" value="Myosin-bd"/>
</dbReference>
<evidence type="ECO:0000313" key="8">
    <source>
        <dbReference type="EMBL" id="AYO43086.1"/>
    </source>
</evidence>
<evidence type="ECO:0000259" key="7">
    <source>
        <dbReference type="Pfam" id="PF12632"/>
    </source>
</evidence>
<dbReference type="Pfam" id="PF12632">
    <property type="entry name" value="Vezatin"/>
    <property type="match status" value="1"/>
</dbReference>
<sequence length="743" mass="82842">MAEPVLQDGPIASYIDSTLGLNSSSASPNTTPVTRKSWTHAWHRFCKSVLPHEASISEAISEAEKAAYEPDEGVEEFAEKLKYTIVSSYLLGSTLSISMYDHRHEALAQPKNWIPSAEKIYFAHIPPACHEVSVRIVGSLSVMPMVVIILILCAYFHASLPLSYCILLSIGLDALVFFSGASDLLSWSPKMISCVVSTPPANHLPFLALNVPNPVWVVDERIYLQVNILQQIQEFVKAAQTMDYSINDALAAIQEVELVSRGYRLSSPLAPISRLEAADGLQSLKNFEYSQRSRFPLRLLALRKDMVDALEEVAYHCNAALRRLEKHIEFSDVPLSRGLATVRQNPLKDVATVMSFPIPSSLSSSASDTPARQLRRKSLLNESNGQQCSNTISSPSLLKNDKFNGSPAPKFKHQESERYDRLSLLSVRSHFESMHSTRQSLLYALLGLDWDRIHIDSTCETLDTFWRREVLDEVLSALTNLFWQMSSYMKKQVQKHFHVVEPNSEASSTTLPLESHASLGDHLTEMGRTLRAIQCKLHVCCEELHLPTPTLHGVQNEIPPCSQNKDMMRSIFDSVREDLLSLSSDWEAGQKIFYGAAPKDFSHNTNTISSSSESSSFTEDKEEGGSIPSSPSAMHENVEYLSGAQGPQIFHDLLLDSTSPSHLPTPMGQEEVFEGDTSSVPALFPKSQMTRAERIRLKNERRASLNVNTDIFQPQVMVHELKGVLERRSISMPISTRSESGVM</sequence>
<evidence type="ECO:0000256" key="2">
    <source>
        <dbReference type="ARBA" id="ARBA00022692"/>
    </source>
</evidence>
<feature type="transmembrane region" description="Helical" evidence="6">
    <location>
        <begin position="136"/>
        <end position="157"/>
    </location>
</feature>
<keyword evidence="9" id="KW-1185">Reference proteome</keyword>
<keyword evidence="2 6" id="KW-0812">Transmembrane</keyword>
<evidence type="ECO:0000256" key="6">
    <source>
        <dbReference type="SAM" id="Phobius"/>
    </source>
</evidence>
<accession>A0A3G2S5L6</accession>
<dbReference type="GO" id="GO:0012505">
    <property type="term" value="C:endomembrane system"/>
    <property type="evidence" value="ECO:0007669"/>
    <property type="project" value="UniProtKB-SubCell"/>
</dbReference>
<evidence type="ECO:0000313" key="9">
    <source>
        <dbReference type="Proteomes" id="UP000269793"/>
    </source>
</evidence>
<organism evidence="8 9">
    <name type="scientific">Malassezia restricta (strain ATCC 96810 / NBRC 103918 / CBS 7877)</name>
    <name type="common">Seborrheic dermatitis infection agent</name>
    <dbReference type="NCBI Taxonomy" id="425264"/>
    <lineage>
        <taxon>Eukaryota</taxon>
        <taxon>Fungi</taxon>
        <taxon>Dikarya</taxon>
        <taxon>Basidiomycota</taxon>
        <taxon>Ustilaginomycotina</taxon>
        <taxon>Malasseziomycetes</taxon>
        <taxon>Malasseziales</taxon>
        <taxon>Malasseziaceae</taxon>
        <taxon>Malassezia</taxon>
    </lineage>
</organism>
<dbReference type="EMBL" id="CP033150">
    <property type="protein sequence ID" value="AYO43086.1"/>
    <property type="molecule type" value="Genomic_DNA"/>
</dbReference>
<evidence type="ECO:0000256" key="3">
    <source>
        <dbReference type="ARBA" id="ARBA00022989"/>
    </source>
</evidence>
<dbReference type="GO" id="GO:0017022">
    <property type="term" value="F:myosin binding"/>
    <property type="evidence" value="ECO:0007669"/>
    <property type="project" value="InterPro"/>
</dbReference>
<feature type="compositionally biased region" description="Polar residues" evidence="5">
    <location>
        <begin position="380"/>
        <end position="397"/>
    </location>
</feature>
<evidence type="ECO:0000256" key="1">
    <source>
        <dbReference type="ARBA" id="ARBA00004308"/>
    </source>
</evidence>
<dbReference type="VEuPathDB" id="FungiDB:DNF11_2136"/>
<feature type="domain" description="Myosin-binding" evidence="7">
    <location>
        <begin position="224"/>
        <end position="329"/>
    </location>
</feature>
<name>A0A3G2S5L6_MALR7</name>
<protein>
    <submittedName>
        <fullName evidence="8">Mysoin-binding motif of peroxisomes</fullName>
    </submittedName>
</protein>
<gene>
    <name evidence="8" type="ORF">DNF11_2136</name>
</gene>
<evidence type="ECO:0000256" key="5">
    <source>
        <dbReference type="SAM" id="MobiDB-lite"/>
    </source>
</evidence>
<keyword evidence="4 6" id="KW-0472">Membrane</keyword>
<keyword evidence="3 6" id="KW-1133">Transmembrane helix</keyword>
<proteinExistence type="predicted"/>
<dbReference type="STRING" id="425264.A0A3G2S5L6"/>
<feature type="region of interest" description="Disordered" evidence="5">
    <location>
        <begin position="603"/>
        <end position="633"/>
    </location>
</feature>
<reference evidence="8 9" key="1">
    <citation type="submission" date="2018-10" db="EMBL/GenBank/DDBJ databases">
        <title>Complete genome sequence of Malassezia restricta CBS 7877.</title>
        <authorList>
            <person name="Morand S.C."/>
            <person name="Bertignac M."/>
            <person name="Iltis A."/>
            <person name="Kolder I."/>
            <person name="Pirovano W."/>
            <person name="Jourdain R."/>
            <person name="Clavaud C."/>
        </authorList>
    </citation>
    <scope>NUCLEOTIDE SEQUENCE [LARGE SCALE GENOMIC DNA]</scope>
    <source>
        <strain evidence="8 9">CBS 7877</strain>
    </source>
</reference>
<evidence type="ECO:0000256" key="4">
    <source>
        <dbReference type="ARBA" id="ARBA00023136"/>
    </source>
</evidence>
<dbReference type="OrthoDB" id="21151at2759"/>
<feature type="region of interest" description="Disordered" evidence="5">
    <location>
        <begin position="378"/>
        <end position="411"/>
    </location>
</feature>